<gene>
    <name evidence="3" type="ORF">M501DRAFT_166497</name>
</gene>
<sequence length="340" mass="38014">MVLKLYIRLTNVIKMLEDVRRAATVQKSDHRKEIARFEAEKEGKNQTYNRNMEKSKTDHEQQMEELGMSKDRKLTELSAVRGTLLEELKMIYIQHKEEREVLIAEVEKTTLAYRRGVKETEREFAPLLLQQANLVSEIQAKFDVLVEKVAKLEEKGVESGLVAAAPRPPAEPIPEAGCQIKAPISRLLNLAQEAPSWPLPVAVELPEAEPEVVNEITSWRRIDPELETGFAPGAPEILPVAPLAIVPGTLVSAPPLPHGPKIIVEATSEQQPDSIPFGMARIPGLYEVLVHDTSASVAGVRQEQTNGDDGVGKGKFEDEKVEEKTEFEDEDEDDWEDVYD</sequence>
<feature type="compositionally biased region" description="Basic and acidic residues" evidence="2">
    <location>
        <begin position="310"/>
        <end position="324"/>
    </location>
</feature>
<comment type="caution">
    <text evidence="3">The sequence shown here is derived from an EMBL/GenBank/DDBJ whole genome shotgun (WGS) entry which is preliminary data.</text>
</comment>
<evidence type="ECO:0000313" key="4">
    <source>
        <dbReference type="Proteomes" id="UP000799429"/>
    </source>
</evidence>
<proteinExistence type="predicted"/>
<feature type="coiled-coil region" evidence="1">
    <location>
        <begin position="20"/>
        <end position="105"/>
    </location>
</feature>
<evidence type="ECO:0000313" key="3">
    <source>
        <dbReference type="EMBL" id="KAF2837451.1"/>
    </source>
</evidence>
<reference evidence="3" key="1">
    <citation type="journal article" date="2020" name="Stud. Mycol.">
        <title>101 Dothideomycetes genomes: a test case for predicting lifestyles and emergence of pathogens.</title>
        <authorList>
            <person name="Haridas S."/>
            <person name="Albert R."/>
            <person name="Binder M."/>
            <person name="Bloem J."/>
            <person name="Labutti K."/>
            <person name="Salamov A."/>
            <person name="Andreopoulos B."/>
            <person name="Baker S."/>
            <person name="Barry K."/>
            <person name="Bills G."/>
            <person name="Bluhm B."/>
            <person name="Cannon C."/>
            <person name="Castanera R."/>
            <person name="Culley D."/>
            <person name="Daum C."/>
            <person name="Ezra D."/>
            <person name="Gonzalez J."/>
            <person name="Henrissat B."/>
            <person name="Kuo A."/>
            <person name="Liang C."/>
            <person name="Lipzen A."/>
            <person name="Lutzoni F."/>
            <person name="Magnuson J."/>
            <person name="Mondo S."/>
            <person name="Nolan M."/>
            <person name="Ohm R."/>
            <person name="Pangilinan J."/>
            <person name="Park H.-J."/>
            <person name="Ramirez L."/>
            <person name="Alfaro M."/>
            <person name="Sun H."/>
            <person name="Tritt A."/>
            <person name="Yoshinaga Y."/>
            <person name="Zwiers L.-H."/>
            <person name="Turgeon B."/>
            <person name="Goodwin S."/>
            <person name="Spatafora J."/>
            <person name="Crous P."/>
            <person name="Grigoriev I."/>
        </authorList>
    </citation>
    <scope>NUCLEOTIDE SEQUENCE</scope>
    <source>
        <strain evidence="3">CBS 101060</strain>
    </source>
</reference>
<keyword evidence="1" id="KW-0175">Coiled coil</keyword>
<name>A0A9P4S7B3_9PEZI</name>
<dbReference type="Proteomes" id="UP000799429">
    <property type="component" value="Unassembled WGS sequence"/>
</dbReference>
<dbReference type="AlphaFoldDB" id="A0A9P4S7B3"/>
<accession>A0A9P4S7B3</accession>
<evidence type="ECO:0000256" key="2">
    <source>
        <dbReference type="SAM" id="MobiDB-lite"/>
    </source>
</evidence>
<feature type="region of interest" description="Disordered" evidence="2">
    <location>
        <begin position="297"/>
        <end position="340"/>
    </location>
</feature>
<evidence type="ECO:0000256" key="1">
    <source>
        <dbReference type="SAM" id="Coils"/>
    </source>
</evidence>
<protein>
    <submittedName>
        <fullName evidence="3">Uncharacterized protein</fullName>
    </submittedName>
</protein>
<organism evidence="3 4">
    <name type="scientific">Patellaria atrata CBS 101060</name>
    <dbReference type="NCBI Taxonomy" id="1346257"/>
    <lineage>
        <taxon>Eukaryota</taxon>
        <taxon>Fungi</taxon>
        <taxon>Dikarya</taxon>
        <taxon>Ascomycota</taxon>
        <taxon>Pezizomycotina</taxon>
        <taxon>Dothideomycetes</taxon>
        <taxon>Dothideomycetes incertae sedis</taxon>
        <taxon>Patellariales</taxon>
        <taxon>Patellariaceae</taxon>
        <taxon>Patellaria</taxon>
    </lineage>
</organism>
<dbReference type="EMBL" id="MU006099">
    <property type="protein sequence ID" value="KAF2837451.1"/>
    <property type="molecule type" value="Genomic_DNA"/>
</dbReference>
<keyword evidence="4" id="KW-1185">Reference proteome</keyword>
<feature type="compositionally biased region" description="Acidic residues" evidence="2">
    <location>
        <begin position="325"/>
        <end position="340"/>
    </location>
</feature>